<comment type="caution">
    <text evidence="1">The sequence shown here is derived from an EMBL/GenBank/DDBJ whole genome shotgun (WGS) entry which is preliminary data.</text>
</comment>
<gene>
    <name evidence="1" type="ORF">A2438_08540</name>
</gene>
<organism evidence="1 2">
    <name type="scientific">candidate division WOR-1 bacterium RIFOXYC2_FULL_46_14</name>
    <dbReference type="NCBI Taxonomy" id="1802587"/>
    <lineage>
        <taxon>Bacteria</taxon>
        <taxon>Bacillati</taxon>
        <taxon>Saganbacteria</taxon>
    </lineage>
</organism>
<evidence type="ECO:0000313" key="2">
    <source>
        <dbReference type="Proteomes" id="UP000179242"/>
    </source>
</evidence>
<dbReference type="EMBL" id="MEUJ01000008">
    <property type="protein sequence ID" value="OGC39588.1"/>
    <property type="molecule type" value="Genomic_DNA"/>
</dbReference>
<dbReference type="InterPro" id="IPR021377">
    <property type="entry name" value="DUF3006"/>
</dbReference>
<dbReference type="Gene3D" id="6.20.120.50">
    <property type="match status" value="1"/>
</dbReference>
<protein>
    <recommendedName>
        <fullName evidence="3">DUF3006 domain-containing protein</fullName>
    </recommendedName>
</protein>
<proteinExistence type="predicted"/>
<evidence type="ECO:0000313" key="1">
    <source>
        <dbReference type="EMBL" id="OGC39588.1"/>
    </source>
</evidence>
<dbReference type="AlphaFoldDB" id="A0A1F4U3N4"/>
<sequence length="73" mass="8085">MSKVTKIKGLIDRIEDGIAVVYLGDDEDVTLEIPTCYLPDSAAESDLVTFKISLNSRKTKEAKEKVAAMIKRL</sequence>
<reference evidence="1 2" key="1">
    <citation type="journal article" date="2016" name="Nat. Commun.">
        <title>Thousands of microbial genomes shed light on interconnected biogeochemical processes in an aquifer system.</title>
        <authorList>
            <person name="Anantharaman K."/>
            <person name="Brown C.T."/>
            <person name="Hug L.A."/>
            <person name="Sharon I."/>
            <person name="Castelle C.J."/>
            <person name="Probst A.J."/>
            <person name="Thomas B.C."/>
            <person name="Singh A."/>
            <person name="Wilkins M.J."/>
            <person name="Karaoz U."/>
            <person name="Brodie E.L."/>
            <person name="Williams K.H."/>
            <person name="Hubbard S.S."/>
            <person name="Banfield J.F."/>
        </authorList>
    </citation>
    <scope>NUCLEOTIDE SEQUENCE [LARGE SCALE GENOMIC DNA]</scope>
</reference>
<accession>A0A1F4U3N4</accession>
<name>A0A1F4U3N4_UNCSA</name>
<evidence type="ECO:0008006" key="3">
    <source>
        <dbReference type="Google" id="ProtNLM"/>
    </source>
</evidence>
<dbReference type="Pfam" id="PF11213">
    <property type="entry name" value="DUF3006"/>
    <property type="match status" value="1"/>
</dbReference>
<dbReference type="Proteomes" id="UP000179242">
    <property type="component" value="Unassembled WGS sequence"/>
</dbReference>